<dbReference type="EMBL" id="BEYU01000019">
    <property type="protein sequence ID" value="GBG26154.1"/>
    <property type="molecule type" value="Genomic_DNA"/>
</dbReference>
<gene>
    <name evidence="5" type="ORF">FCC1311_023742</name>
</gene>
<dbReference type="AlphaFoldDB" id="A0A2R5GEB5"/>
<dbReference type="Pfam" id="PF00884">
    <property type="entry name" value="Sulfatase"/>
    <property type="match status" value="1"/>
</dbReference>
<dbReference type="GO" id="GO:0004423">
    <property type="term" value="F:iduronate-2-sulfatase activity"/>
    <property type="evidence" value="ECO:0007669"/>
    <property type="project" value="TreeGrafter"/>
</dbReference>
<keyword evidence="2" id="KW-0378">Hydrolase</keyword>
<protein>
    <submittedName>
        <fullName evidence="5">Iduronate 2-sulfatase</fullName>
    </submittedName>
</protein>
<dbReference type="SUPFAM" id="SSF53649">
    <property type="entry name" value="Alkaline phosphatase-like"/>
    <property type="match status" value="1"/>
</dbReference>
<keyword evidence="1" id="KW-0479">Metal-binding</keyword>
<dbReference type="Gene3D" id="3.40.720.10">
    <property type="entry name" value="Alkaline Phosphatase, subunit A"/>
    <property type="match status" value="1"/>
</dbReference>
<sequence length="543" mass="60370">MMRGLYFLALLVLALGGQSAQAAKPNVLFFVVDDLNTGVGAFGDDLADTPHIDGLLGNGTTFTNAHVIKSECSPSRATMFTGRLPDMNRVWDFEPRLRHFNPTLMTLPGLFREQGYRTVAFGKVFDSRSFKKKEKLDLCESSNSTICSWDKIASLEDMEKDARNVCGIKKLKYSWSKKQKKKNRGKLAIIVPDKKAKYTSDHCSATAAGQELRDLAVSGTPFFLAVGFSLPHMPWVYPRSYASMLNDISDKELVDRVAGDTNSSFFEEQTNTMSNSGSYEITRYSDHESVSTADRIRHYYRSVSYMDDQLGRVLDVLDETGLEDVKANTLIVFASDNGFHLGDHGIWGKKTLYDRATRVPLAIVPPSTLLETQPALRNGLGAEIPFPVQIDDVFPTVLELCGIENDDVDHDRSGVSLVPSMQNTTKAVRSAAVSQFWAHAGEGMNRKIMGYSLRTVHARYTRYMAFSKNIRSTAITTTLYDPSQGEGVPEFFDYAIDGSRELANRANESAFERSVELLQSEIMANGDRGWTSLHGAIPFDARS</sequence>
<evidence type="ECO:0000313" key="6">
    <source>
        <dbReference type="Proteomes" id="UP000241890"/>
    </source>
</evidence>
<evidence type="ECO:0000256" key="3">
    <source>
        <dbReference type="SAM" id="SignalP"/>
    </source>
</evidence>
<evidence type="ECO:0000313" key="5">
    <source>
        <dbReference type="EMBL" id="GBG26154.1"/>
    </source>
</evidence>
<name>A0A2R5GEB5_9STRA</name>
<accession>A0A2R5GEB5</accession>
<feature type="domain" description="Sulfatase N-terminal" evidence="4">
    <location>
        <begin position="25"/>
        <end position="403"/>
    </location>
</feature>
<dbReference type="InterPro" id="IPR000917">
    <property type="entry name" value="Sulfatase_N"/>
</dbReference>
<dbReference type="PANTHER" id="PTHR45953">
    <property type="entry name" value="IDURONATE 2-SULFATASE"/>
    <property type="match status" value="1"/>
</dbReference>
<organism evidence="5 6">
    <name type="scientific">Hondaea fermentalgiana</name>
    <dbReference type="NCBI Taxonomy" id="2315210"/>
    <lineage>
        <taxon>Eukaryota</taxon>
        <taxon>Sar</taxon>
        <taxon>Stramenopiles</taxon>
        <taxon>Bigyra</taxon>
        <taxon>Labyrinthulomycetes</taxon>
        <taxon>Thraustochytrida</taxon>
        <taxon>Thraustochytriidae</taxon>
        <taxon>Hondaea</taxon>
    </lineage>
</organism>
<feature type="signal peptide" evidence="3">
    <location>
        <begin position="1"/>
        <end position="22"/>
    </location>
</feature>
<dbReference type="OrthoDB" id="186522at2759"/>
<reference evidence="5 6" key="1">
    <citation type="submission" date="2017-12" db="EMBL/GenBank/DDBJ databases">
        <title>Sequencing, de novo assembly and annotation of complete genome of a new Thraustochytrid species, strain FCC1311.</title>
        <authorList>
            <person name="Sedici K."/>
            <person name="Godart F."/>
            <person name="Aiese Cigliano R."/>
            <person name="Sanseverino W."/>
            <person name="Barakat M."/>
            <person name="Ortet P."/>
            <person name="Marechal E."/>
            <person name="Cagnac O."/>
            <person name="Amato A."/>
        </authorList>
    </citation>
    <scope>NUCLEOTIDE SEQUENCE [LARGE SCALE GENOMIC DNA]</scope>
</reference>
<keyword evidence="3" id="KW-0732">Signal</keyword>
<feature type="chain" id="PRO_5015347476" evidence="3">
    <location>
        <begin position="23"/>
        <end position="543"/>
    </location>
</feature>
<keyword evidence="6" id="KW-1185">Reference proteome</keyword>
<comment type="caution">
    <text evidence="5">The sequence shown here is derived from an EMBL/GenBank/DDBJ whole genome shotgun (WGS) entry which is preliminary data.</text>
</comment>
<dbReference type="GO" id="GO:0046872">
    <property type="term" value="F:metal ion binding"/>
    <property type="evidence" value="ECO:0007669"/>
    <property type="project" value="UniProtKB-KW"/>
</dbReference>
<evidence type="ECO:0000259" key="4">
    <source>
        <dbReference type="Pfam" id="PF00884"/>
    </source>
</evidence>
<dbReference type="InParanoid" id="A0A2R5GEB5"/>
<dbReference type="PANTHER" id="PTHR45953:SF1">
    <property type="entry name" value="IDURONATE 2-SULFATASE"/>
    <property type="match status" value="1"/>
</dbReference>
<proteinExistence type="predicted"/>
<dbReference type="GO" id="GO:0005737">
    <property type="term" value="C:cytoplasm"/>
    <property type="evidence" value="ECO:0007669"/>
    <property type="project" value="TreeGrafter"/>
</dbReference>
<dbReference type="Proteomes" id="UP000241890">
    <property type="component" value="Unassembled WGS sequence"/>
</dbReference>
<dbReference type="InterPro" id="IPR017850">
    <property type="entry name" value="Alkaline_phosphatase_core_sf"/>
</dbReference>
<evidence type="ECO:0000256" key="1">
    <source>
        <dbReference type="ARBA" id="ARBA00022723"/>
    </source>
</evidence>
<evidence type="ECO:0000256" key="2">
    <source>
        <dbReference type="ARBA" id="ARBA00022801"/>
    </source>
</evidence>